<name>A0ABU6UQE6_9FABA</name>
<evidence type="ECO:0000313" key="3">
    <source>
        <dbReference type="Proteomes" id="UP001341840"/>
    </source>
</evidence>
<organism evidence="2 3">
    <name type="scientific">Stylosanthes scabra</name>
    <dbReference type="NCBI Taxonomy" id="79078"/>
    <lineage>
        <taxon>Eukaryota</taxon>
        <taxon>Viridiplantae</taxon>
        <taxon>Streptophyta</taxon>
        <taxon>Embryophyta</taxon>
        <taxon>Tracheophyta</taxon>
        <taxon>Spermatophyta</taxon>
        <taxon>Magnoliopsida</taxon>
        <taxon>eudicotyledons</taxon>
        <taxon>Gunneridae</taxon>
        <taxon>Pentapetalae</taxon>
        <taxon>rosids</taxon>
        <taxon>fabids</taxon>
        <taxon>Fabales</taxon>
        <taxon>Fabaceae</taxon>
        <taxon>Papilionoideae</taxon>
        <taxon>50 kb inversion clade</taxon>
        <taxon>dalbergioids sensu lato</taxon>
        <taxon>Dalbergieae</taxon>
        <taxon>Pterocarpus clade</taxon>
        <taxon>Stylosanthes</taxon>
    </lineage>
</organism>
<gene>
    <name evidence="2" type="ORF">PIB30_073501</name>
</gene>
<evidence type="ECO:0000313" key="2">
    <source>
        <dbReference type="EMBL" id="MED6162745.1"/>
    </source>
</evidence>
<feature type="region of interest" description="Disordered" evidence="1">
    <location>
        <begin position="97"/>
        <end position="146"/>
    </location>
</feature>
<dbReference type="EMBL" id="JASCZI010121722">
    <property type="protein sequence ID" value="MED6162745.1"/>
    <property type="molecule type" value="Genomic_DNA"/>
</dbReference>
<comment type="caution">
    <text evidence="2">The sequence shown here is derived from an EMBL/GenBank/DDBJ whole genome shotgun (WGS) entry which is preliminary data.</text>
</comment>
<protein>
    <submittedName>
        <fullName evidence="2">Uncharacterized protein</fullName>
    </submittedName>
</protein>
<sequence length="202" mass="22677">MRSDHINSDLVRIYSMNKSTHNGYIKGRSTLPTGTSSKPYPIARIKRVPKSLFGKALPVQTHLSHKQPTFRLGISGYVGSPKPLEGTFRTLTPSVETHLNNQNGQPPPHNPIHDNRQSAFDRIGPSYPTPQPFGGTGSDESQTAQELRHGMQAMELEVRELRKENAELRSTTRNPQQRERTPPRRRLLVTMHNTQEGGELSV</sequence>
<reference evidence="2 3" key="1">
    <citation type="journal article" date="2023" name="Plants (Basel)">
        <title>Bridging the Gap: Combining Genomics and Transcriptomics Approaches to Understand Stylosanthes scabra, an Orphan Legume from the Brazilian Caatinga.</title>
        <authorList>
            <person name="Ferreira-Neto J.R.C."/>
            <person name="da Silva M.D."/>
            <person name="Binneck E."/>
            <person name="de Melo N.F."/>
            <person name="da Silva R.H."/>
            <person name="de Melo A.L.T.M."/>
            <person name="Pandolfi V."/>
            <person name="Bustamante F.O."/>
            <person name="Brasileiro-Vidal A.C."/>
            <person name="Benko-Iseppon A.M."/>
        </authorList>
    </citation>
    <scope>NUCLEOTIDE SEQUENCE [LARGE SCALE GENOMIC DNA]</scope>
    <source>
        <tissue evidence="2">Leaves</tissue>
    </source>
</reference>
<dbReference type="Proteomes" id="UP001341840">
    <property type="component" value="Unassembled WGS sequence"/>
</dbReference>
<keyword evidence="3" id="KW-1185">Reference proteome</keyword>
<proteinExistence type="predicted"/>
<evidence type="ECO:0000256" key="1">
    <source>
        <dbReference type="SAM" id="MobiDB-lite"/>
    </source>
</evidence>
<accession>A0ABU6UQE6</accession>
<feature type="region of interest" description="Disordered" evidence="1">
    <location>
        <begin position="164"/>
        <end position="202"/>
    </location>
</feature>